<dbReference type="SUPFAM" id="SSF51197">
    <property type="entry name" value="Clavaminate synthase-like"/>
    <property type="match status" value="1"/>
</dbReference>
<gene>
    <name evidence="1" type="ORF">GCM10009804_65500</name>
</gene>
<keyword evidence="2" id="KW-1185">Reference proteome</keyword>
<dbReference type="Proteomes" id="UP001501705">
    <property type="component" value="Unassembled WGS sequence"/>
</dbReference>
<evidence type="ECO:0000313" key="2">
    <source>
        <dbReference type="Proteomes" id="UP001501705"/>
    </source>
</evidence>
<reference evidence="1 2" key="1">
    <citation type="journal article" date="2019" name="Int. J. Syst. Evol. Microbiol.">
        <title>The Global Catalogue of Microorganisms (GCM) 10K type strain sequencing project: providing services to taxonomists for standard genome sequencing and annotation.</title>
        <authorList>
            <consortium name="The Broad Institute Genomics Platform"/>
            <consortium name="The Broad Institute Genome Sequencing Center for Infectious Disease"/>
            <person name="Wu L."/>
            <person name="Ma J."/>
        </authorList>
    </citation>
    <scope>NUCLEOTIDE SEQUENCE [LARGE SCALE GENOMIC DNA]</scope>
    <source>
        <strain evidence="1 2">JCM 15572</strain>
    </source>
</reference>
<sequence length="263" mass="28852">MGRTMVRMLTADELEVFERDGIVKIPSAFSAGEAVRMRDVLWGELSTRYGMDRDDPTTWTTLRPTGLKTTKADRGANAILGPRVRSALDSLLGDWSEPPHQGQVLVTMPEGVPWAVPHRQWHTDVGFDTPPDAVKIWALLADLAPGGGGTPQVAGSHRVIERFLTTTGEREFKAVRDQVLASDPWFRNLTSAHRSTDPTQPADIDGLPVRVVELTGRAGDVYLTHPWILHSIAPNASNSPRMMRSRFISGRASAISGRVSAEE</sequence>
<comment type="caution">
    <text evidence="1">The sequence shown here is derived from an EMBL/GenBank/DDBJ whole genome shotgun (WGS) entry which is preliminary data.</text>
</comment>
<dbReference type="EMBL" id="BAAAPH010000028">
    <property type="protein sequence ID" value="GAA1599770.1"/>
    <property type="molecule type" value="Genomic_DNA"/>
</dbReference>
<dbReference type="PANTHER" id="PTHR20883">
    <property type="entry name" value="PHYTANOYL-COA DIOXYGENASE DOMAIN CONTAINING 1"/>
    <property type="match status" value="1"/>
</dbReference>
<dbReference type="Pfam" id="PF05721">
    <property type="entry name" value="PhyH"/>
    <property type="match status" value="1"/>
</dbReference>
<dbReference type="InterPro" id="IPR008775">
    <property type="entry name" value="Phytyl_CoA_dOase-like"/>
</dbReference>
<name>A0ABN2E999_9ACTN</name>
<proteinExistence type="predicted"/>
<evidence type="ECO:0008006" key="3">
    <source>
        <dbReference type="Google" id="ProtNLM"/>
    </source>
</evidence>
<protein>
    <recommendedName>
        <fullName evidence="3">Phytanoyl-CoA dioxygenase PhyH</fullName>
    </recommendedName>
</protein>
<dbReference type="Gene3D" id="2.60.120.620">
    <property type="entry name" value="q2cbj1_9rhob like domain"/>
    <property type="match status" value="1"/>
</dbReference>
<organism evidence="1 2">
    <name type="scientific">Kribbella hippodromi</name>
    <dbReference type="NCBI Taxonomy" id="434347"/>
    <lineage>
        <taxon>Bacteria</taxon>
        <taxon>Bacillati</taxon>
        <taxon>Actinomycetota</taxon>
        <taxon>Actinomycetes</taxon>
        <taxon>Propionibacteriales</taxon>
        <taxon>Kribbellaceae</taxon>
        <taxon>Kribbella</taxon>
    </lineage>
</organism>
<dbReference type="PANTHER" id="PTHR20883:SF48">
    <property type="entry name" value="ECTOINE DIOXYGENASE"/>
    <property type="match status" value="1"/>
</dbReference>
<evidence type="ECO:0000313" key="1">
    <source>
        <dbReference type="EMBL" id="GAA1599770.1"/>
    </source>
</evidence>
<accession>A0ABN2E999</accession>